<keyword evidence="2 3" id="KW-0040">ANK repeat</keyword>
<dbReference type="Pfam" id="PF12796">
    <property type="entry name" value="Ank_2"/>
    <property type="match status" value="1"/>
</dbReference>
<reference evidence="5" key="1">
    <citation type="journal article" date="2019" name="Int. J. Syst. Evol. Microbiol.">
        <title>The Global Catalogue of Microorganisms (GCM) 10K type strain sequencing project: providing services to taxonomists for standard genome sequencing and annotation.</title>
        <authorList>
            <consortium name="The Broad Institute Genomics Platform"/>
            <consortium name="The Broad Institute Genome Sequencing Center for Infectious Disease"/>
            <person name="Wu L."/>
            <person name="Ma J."/>
        </authorList>
    </citation>
    <scope>NUCLEOTIDE SEQUENCE [LARGE SCALE GENOMIC DNA]</scope>
    <source>
        <strain evidence="5">TISTR 1511</strain>
    </source>
</reference>
<dbReference type="EMBL" id="JBHUNF010000002">
    <property type="protein sequence ID" value="MFD2674301.1"/>
    <property type="molecule type" value="Genomic_DNA"/>
</dbReference>
<dbReference type="PANTHER" id="PTHR24171">
    <property type="entry name" value="ANKYRIN REPEAT DOMAIN-CONTAINING PROTEIN 39-RELATED"/>
    <property type="match status" value="1"/>
</dbReference>
<evidence type="ECO:0000256" key="2">
    <source>
        <dbReference type="ARBA" id="ARBA00023043"/>
    </source>
</evidence>
<dbReference type="InterPro" id="IPR036770">
    <property type="entry name" value="Ankyrin_rpt-contain_sf"/>
</dbReference>
<keyword evidence="1" id="KW-0677">Repeat</keyword>
<evidence type="ECO:0000313" key="4">
    <source>
        <dbReference type="EMBL" id="MFD2674301.1"/>
    </source>
</evidence>
<dbReference type="PROSITE" id="PS50297">
    <property type="entry name" value="ANK_REP_REGION"/>
    <property type="match status" value="1"/>
</dbReference>
<evidence type="ECO:0000313" key="5">
    <source>
        <dbReference type="Proteomes" id="UP001597453"/>
    </source>
</evidence>
<proteinExistence type="predicted"/>
<evidence type="ECO:0000256" key="3">
    <source>
        <dbReference type="PROSITE-ProRule" id="PRU00023"/>
    </source>
</evidence>
<keyword evidence="5" id="KW-1185">Reference proteome</keyword>
<dbReference type="RefSeq" id="WP_083524672.1">
    <property type="nucleotide sequence ID" value="NZ_JBHUNF010000002.1"/>
</dbReference>
<evidence type="ECO:0000256" key="1">
    <source>
        <dbReference type="ARBA" id="ARBA00022737"/>
    </source>
</evidence>
<dbReference type="Gene3D" id="1.25.40.20">
    <property type="entry name" value="Ankyrin repeat-containing domain"/>
    <property type="match status" value="1"/>
</dbReference>
<dbReference type="Proteomes" id="UP001597453">
    <property type="component" value="Unassembled WGS sequence"/>
</dbReference>
<accession>A0ABW5RI88</accession>
<organism evidence="4 5">
    <name type="scientific">Gulosibacter bifidus</name>
    <dbReference type="NCBI Taxonomy" id="272239"/>
    <lineage>
        <taxon>Bacteria</taxon>
        <taxon>Bacillati</taxon>
        <taxon>Actinomycetota</taxon>
        <taxon>Actinomycetes</taxon>
        <taxon>Micrococcales</taxon>
        <taxon>Microbacteriaceae</taxon>
        <taxon>Gulosibacter</taxon>
    </lineage>
</organism>
<gene>
    <name evidence="4" type="ORF">ACFSUQ_03165</name>
</gene>
<dbReference type="PROSITE" id="PS50088">
    <property type="entry name" value="ANK_REPEAT"/>
    <property type="match status" value="1"/>
</dbReference>
<name>A0ABW5RI88_9MICO</name>
<feature type="repeat" description="ANK" evidence="3">
    <location>
        <begin position="45"/>
        <end position="77"/>
    </location>
</feature>
<dbReference type="SMART" id="SM00248">
    <property type="entry name" value="ANK"/>
    <property type="match status" value="2"/>
</dbReference>
<protein>
    <submittedName>
        <fullName evidence="4">Ankyrin repeat domain-containing protein</fullName>
    </submittedName>
</protein>
<sequence>MTTADMDPAAIALAQQLFDFARENQVEALTAYLDAGAPVDMQNHNGDTMLTLAAYHQASDVVALLIARGAAIEHANDRGQRALACAVFKQDVATTRILLAAGADPDGGQPSGRQTAQMFGWDAFEQLVGEVSS</sequence>
<dbReference type="SUPFAM" id="SSF48403">
    <property type="entry name" value="Ankyrin repeat"/>
    <property type="match status" value="1"/>
</dbReference>
<comment type="caution">
    <text evidence="4">The sequence shown here is derived from an EMBL/GenBank/DDBJ whole genome shotgun (WGS) entry which is preliminary data.</text>
</comment>
<dbReference type="InterPro" id="IPR002110">
    <property type="entry name" value="Ankyrin_rpt"/>
</dbReference>